<dbReference type="Proteomes" id="UP001178507">
    <property type="component" value="Unassembled WGS sequence"/>
</dbReference>
<name>A0AA36NJB6_9DINO</name>
<dbReference type="InterPro" id="IPR007347">
    <property type="entry name" value="SpoVS"/>
</dbReference>
<proteinExistence type="predicted"/>
<protein>
    <submittedName>
        <fullName evidence="3">Uncharacterized protein</fullName>
    </submittedName>
</protein>
<dbReference type="GO" id="GO:0003723">
    <property type="term" value="F:RNA binding"/>
    <property type="evidence" value="ECO:0007669"/>
    <property type="project" value="UniProtKB-KW"/>
</dbReference>
<dbReference type="PANTHER" id="PTHR35331:SF1">
    <property type="entry name" value="STAGE V SPORULATION PROTEIN S"/>
    <property type="match status" value="1"/>
</dbReference>
<keyword evidence="4" id="KW-1185">Reference proteome</keyword>
<feature type="compositionally biased region" description="Basic and acidic residues" evidence="2">
    <location>
        <begin position="41"/>
        <end position="54"/>
    </location>
</feature>
<dbReference type="InterPro" id="IPR036882">
    <property type="entry name" value="Alba-like_dom_sf"/>
</dbReference>
<dbReference type="AlphaFoldDB" id="A0AA36NJB6"/>
<evidence type="ECO:0000313" key="4">
    <source>
        <dbReference type="Proteomes" id="UP001178507"/>
    </source>
</evidence>
<sequence length="417" mass="46120">MPGRLAEMLASASDTALDDLVEGKGGKAGYGPERRKGARRGPYEERQERQERARDWDENFECRIPADADVNRVAGRIAHGVRRHATFVVVAAWDGIWTALKAIARARVYLEEDAMDFSLALAQSRDDEMVLELSVDTDGWMQRAEQMAPWSEEKFISSTSEPAKSAGAAANGVRKHGACFLSFSGPEAAQRAFESLQTMRRYLEQDWDGGRDIAFAPRFGKSGNISSVLYVCVFKTFCDCQVSSVSDVHLTAGYLAAGVRENCPPVIRATGLQNVNLAVKACALARSYLEPEGKDLVLRVDFPEYQVNPETMRLKLILAPVEGQALRRTTKDAQALYVAKDSWTDKVAGAIAQRVREEDKVFLAAIGPLCVASALKSLFLANQFLLNESIRIRMAPEFAETEQGLTLLCLHVLPEWR</sequence>
<dbReference type="Pfam" id="PF04232">
    <property type="entry name" value="SpoVS"/>
    <property type="match status" value="3"/>
</dbReference>
<dbReference type="PANTHER" id="PTHR35331">
    <property type="entry name" value="STAGE V SPORULATION PROTEIN S"/>
    <property type="match status" value="1"/>
</dbReference>
<evidence type="ECO:0000256" key="1">
    <source>
        <dbReference type="ARBA" id="ARBA00022884"/>
    </source>
</evidence>
<feature type="region of interest" description="Disordered" evidence="2">
    <location>
        <begin position="20"/>
        <end position="54"/>
    </location>
</feature>
<gene>
    <name evidence="3" type="ORF">EVOR1521_LOCUS26966</name>
</gene>
<comment type="caution">
    <text evidence="3">The sequence shown here is derived from an EMBL/GenBank/DDBJ whole genome shotgun (WGS) entry which is preliminary data.</text>
</comment>
<organism evidence="3 4">
    <name type="scientific">Effrenium voratum</name>
    <dbReference type="NCBI Taxonomy" id="2562239"/>
    <lineage>
        <taxon>Eukaryota</taxon>
        <taxon>Sar</taxon>
        <taxon>Alveolata</taxon>
        <taxon>Dinophyceae</taxon>
        <taxon>Suessiales</taxon>
        <taxon>Symbiodiniaceae</taxon>
        <taxon>Effrenium</taxon>
    </lineage>
</organism>
<accession>A0AA36NJB6</accession>
<dbReference type="Gene3D" id="3.30.110.20">
    <property type="entry name" value="Alba-like domain"/>
    <property type="match status" value="4"/>
</dbReference>
<reference evidence="3" key="1">
    <citation type="submission" date="2023-08" db="EMBL/GenBank/DDBJ databases">
        <authorList>
            <person name="Chen Y."/>
            <person name="Shah S."/>
            <person name="Dougan E. K."/>
            <person name="Thang M."/>
            <person name="Chan C."/>
        </authorList>
    </citation>
    <scope>NUCLEOTIDE SEQUENCE</scope>
</reference>
<dbReference type="EMBL" id="CAUJNA010003548">
    <property type="protein sequence ID" value="CAJ1404543.1"/>
    <property type="molecule type" value="Genomic_DNA"/>
</dbReference>
<keyword evidence="1" id="KW-0694">RNA-binding</keyword>
<evidence type="ECO:0000256" key="2">
    <source>
        <dbReference type="SAM" id="MobiDB-lite"/>
    </source>
</evidence>
<evidence type="ECO:0000313" key="3">
    <source>
        <dbReference type="EMBL" id="CAJ1404543.1"/>
    </source>
</evidence>